<feature type="domain" description="Bromo" evidence="14">
    <location>
        <begin position="226"/>
        <end position="297"/>
    </location>
</feature>
<dbReference type="CDD" id="cd04301">
    <property type="entry name" value="NAT_SF"/>
    <property type="match status" value="1"/>
</dbReference>
<comment type="similarity">
    <text evidence="2">Belongs to the acetyltransferase family. GCN5 subfamily.</text>
</comment>
<keyword evidence="6" id="KW-0805">Transcription regulation</keyword>
<evidence type="ECO:0000256" key="2">
    <source>
        <dbReference type="ARBA" id="ARBA00008607"/>
    </source>
</evidence>
<dbReference type="SUPFAM" id="SSF47370">
    <property type="entry name" value="Bromodomain"/>
    <property type="match status" value="1"/>
</dbReference>
<dbReference type="Pfam" id="PF00583">
    <property type="entry name" value="Acetyltransf_1"/>
    <property type="match status" value="1"/>
</dbReference>
<dbReference type="Pfam" id="PF00439">
    <property type="entry name" value="Bromodomain"/>
    <property type="match status" value="1"/>
</dbReference>
<dbReference type="InterPro" id="IPR037800">
    <property type="entry name" value="GCN5"/>
</dbReference>
<dbReference type="SMART" id="SM00297">
    <property type="entry name" value="BROMO"/>
    <property type="match status" value="1"/>
</dbReference>
<dbReference type="CDD" id="cd05509">
    <property type="entry name" value="Bromo_gcn5_like"/>
    <property type="match status" value="1"/>
</dbReference>
<dbReference type="Proteomes" id="UP000815325">
    <property type="component" value="Unassembled WGS sequence"/>
</dbReference>
<comment type="caution">
    <text evidence="16">The sequence shown here is derived from an EMBL/GenBank/DDBJ whole genome shotgun (WGS) entry which is preliminary data.</text>
</comment>
<dbReference type="Gene3D" id="3.40.630.30">
    <property type="match status" value="1"/>
</dbReference>
<reference evidence="16" key="1">
    <citation type="submission" date="2017-08" db="EMBL/GenBank/DDBJ databases">
        <authorList>
            <person name="Polle J.E."/>
            <person name="Barry K."/>
            <person name="Cushman J."/>
            <person name="Schmutz J."/>
            <person name="Tran D."/>
            <person name="Hathwaick L.T."/>
            <person name="Yim W.C."/>
            <person name="Jenkins J."/>
            <person name="Mckie-Krisberg Z.M."/>
            <person name="Prochnik S."/>
            <person name="Lindquist E."/>
            <person name="Dockter R.B."/>
            <person name="Adam C."/>
            <person name="Molina H."/>
            <person name="Bunkerborg J."/>
            <person name="Jin E."/>
            <person name="Buchheim M."/>
            <person name="Magnuson J."/>
        </authorList>
    </citation>
    <scope>NUCLEOTIDE SEQUENCE</scope>
    <source>
        <strain evidence="16">CCAP 19/18</strain>
    </source>
</reference>
<dbReference type="PANTHER" id="PTHR45750:SF3">
    <property type="entry name" value="HISTONE ACETYLTRANSFERASE"/>
    <property type="match status" value="1"/>
</dbReference>
<dbReference type="PROSITE" id="PS50014">
    <property type="entry name" value="BROMODOMAIN_2"/>
    <property type="match status" value="1"/>
</dbReference>
<dbReference type="EMBL" id="MU069862">
    <property type="protein sequence ID" value="KAF5832596.1"/>
    <property type="molecule type" value="Genomic_DNA"/>
</dbReference>
<organism evidence="16 17">
    <name type="scientific">Dunaliella salina</name>
    <name type="common">Green alga</name>
    <name type="synonym">Protococcus salinus</name>
    <dbReference type="NCBI Taxonomy" id="3046"/>
    <lineage>
        <taxon>Eukaryota</taxon>
        <taxon>Viridiplantae</taxon>
        <taxon>Chlorophyta</taxon>
        <taxon>core chlorophytes</taxon>
        <taxon>Chlorophyceae</taxon>
        <taxon>CS clade</taxon>
        <taxon>Chlamydomonadales</taxon>
        <taxon>Dunaliellaceae</taxon>
        <taxon>Dunaliella</taxon>
    </lineage>
</organism>
<dbReference type="InterPro" id="IPR036427">
    <property type="entry name" value="Bromodomain-like_sf"/>
</dbReference>
<evidence type="ECO:0000256" key="9">
    <source>
        <dbReference type="ARBA" id="ARBA00023163"/>
    </source>
</evidence>
<feature type="domain" description="N-acetyltransferase" evidence="15">
    <location>
        <begin position="45"/>
        <end position="201"/>
    </location>
</feature>
<evidence type="ECO:0000256" key="8">
    <source>
        <dbReference type="ARBA" id="ARBA00023159"/>
    </source>
</evidence>
<evidence type="ECO:0000256" key="3">
    <source>
        <dbReference type="ARBA" id="ARBA00013184"/>
    </source>
</evidence>
<dbReference type="PROSITE" id="PS00633">
    <property type="entry name" value="BROMODOMAIN_1"/>
    <property type="match status" value="1"/>
</dbReference>
<keyword evidence="4" id="KW-0808">Transferase</keyword>
<evidence type="ECO:0000256" key="4">
    <source>
        <dbReference type="ARBA" id="ARBA00022679"/>
    </source>
</evidence>
<dbReference type="EC" id="2.3.1.48" evidence="3"/>
<dbReference type="PRINTS" id="PR00503">
    <property type="entry name" value="BROMODOMAIN"/>
</dbReference>
<evidence type="ECO:0000256" key="13">
    <source>
        <dbReference type="SAM" id="MobiDB-lite"/>
    </source>
</evidence>
<evidence type="ECO:0000256" key="11">
    <source>
        <dbReference type="ARBA" id="ARBA00023315"/>
    </source>
</evidence>
<gene>
    <name evidence="16" type="ORF">DUNSADRAFT_11468</name>
</gene>
<dbReference type="InterPro" id="IPR018359">
    <property type="entry name" value="Bromodomain_CS"/>
</dbReference>
<keyword evidence="8" id="KW-0010">Activator</keyword>
<keyword evidence="10" id="KW-0539">Nucleus</keyword>
<sequence length="320" mass="36493">MDPAEKGKGSCNDSPYTEPGANSLREMHLIKMEAEGEISFKYAKNDGQPHNMIILIGLKQIYSKQLPNMPKEYICRLVLNRRHRSIALVKKNGLVVGGITYRTFPMQGLGEIAFCAITSSEQVKGFGARLMNYTKEYACTEDKLSHFLTYADNNAGLQHTVVNGRRQPFKVEDIPGVKESGWSLEAYAPKARCKLLLKDGPHSAIVCDATPENLQKFMARLLLEIEKHEDAWPFKAPVSKDEVPDYYDIIKDPVDLTLITSRLRRGDHYLNLDIFIADFKRMFTNCKIYNAADTIYYKIADKLETFLDQYISSHVFYEDQ</sequence>
<evidence type="ECO:0000256" key="10">
    <source>
        <dbReference type="ARBA" id="ARBA00023242"/>
    </source>
</evidence>
<evidence type="ECO:0000256" key="7">
    <source>
        <dbReference type="ARBA" id="ARBA00023117"/>
    </source>
</evidence>
<feature type="region of interest" description="Disordered" evidence="13">
    <location>
        <begin position="1"/>
        <end position="21"/>
    </location>
</feature>
<evidence type="ECO:0000313" key="16">
    <source>
        <dbReference type="EMBL" id="KAF5832596.1"/>
    </source>
</evidence>
<comment type="subcellular location">
    <subcellularLocation>
        <location evidence="1">Nucleus</location>
    </subcellularLocation>
</comment>
<keyword evidence="9" id="KW-0804">Transcription</keyword>
<keyword evidence="5" id="KW-0156">Chromatin regulator</keyword>
<dbReference type="Gene3D" id="1.20.920.10">
    <property type="entry name" value="Bromodomain-like"/>
    <property type="match status" value="1"/>
</dbReference>
<evidence type="ECO:0000259" key="15">
    <source>
        <dbReference type="PROSITE" id="PS51186"/>
    </source>
</evidence>
<evidence type="ECO:0000256" key="1">
    <source>
        <dbReference type="ARBA" id="ARBA00004123"/>
    </source>
</evidence>
<keyword evidence="7 12" id="KW-0103">Bromodomain</keyword>
<dbReference type="InterPro" id="IPR001487">
    <property type="entry name" value="Bromodomain"/>
</dbReference>
<evidence type="ECO:0000256" key="5">
    <source>
        <dbReference type="ARBA" id="ARBA00022853"/>
    </source>
</evidence>
<evidence type="ECO:0000313" key="17">
    <source>
        <dbReference type="Proteomes" id="UP000815325"/>
    </source>
</evidence>
<dbReference type="InterPro" id="IPR016181">
    <property type="entry name" value="Acyl_CoA_acyltransferase"/>
</dbReference>
<evidence type="ECO:0000259" key="14">
    <source>
        <dbReference type="PROSITE" id="PS50014"/>
    </source>
</evidence>
<dbReference type="SUPFAM" id="SSF55729">
    <property type="entry name" value="Acyl-CoA N-acyltransferases (Nat)"/>
    <property type="match status" value="1"/>
</dbReference>
<protein>
    <recommendedName>
        <fullName evidence="3">histone acetyltransferase</fullName>
        <ecNumber evidence="3">2.3.1.48</ecNumber>
    </recommendedName>
</protein>
<dbReference type="PANTHER" id="PTHR45750">
    <property type="entry name" value="GH11602P"/>
    <property type="match status" value="1"/>
</dbReference>
<proteinExistence type="inferred from homology"/>
<keyword evidence="11" id="KW-0012">Acyltransferase</keyword>
<keyword evidence="17" id="KW-1185">Reference proteome</keyword>
<accession>A0ABQ7GDB1</accession>
<dbReference type="InterPro" id="IPR000182">
    <property type="entry name" value="GNAT_dom"/>
</dbReference>
<name>A0ABQ7GDB1_DUNSA</name>
<dbReference type="PROSITE" id="PS51186">
    <property type="entry name" value="GNAT"/>
    <property type="match status" value="1"/>
</dbReference>
<evidence type="ECO:0000256" key="12">
    <source>
        <dbReference type="PROSITE-ProRule" id="PRU00035"/>
    </source>
</evidence>
<evidence type="ECO:0000256" key="6">
    <source>
        <dbReference type="ARBA" id="ARBA00023015"/>
    </source>
</evidence>